<gene>
    <name evidence="2" type="ORF">RS694_00445</name>
</gene>
<dbReference type="EMBL" id="CP019239">
    <property type="protein sequence ID" value="APW41162.1"/>
    <property type="molecule type" value="Genomic_DNA"/>
</dbReference>
<feature type="chain" id="PRO_5010184365" description="Solute-binding protein family 3/N-terminal domain-containing protein" evidence="1">
    <location>
        <begin position="18"/>
        <end position="287"/>
    </location>
</feature>
<feature type="signal peptide" evidence="1">
    <location>
        <begin position="1"/>
        <end position="17"/>
    </location>
</feature>
<evidence type="ECO:0000313" key="3">
    <source>
        <dbReference type="Proteomes" id="UP000186110"/>
    </source>
</evidence>
<protein>
    <recommendedName>
        <fullName evidence="4">Solute-binding protein family 3/N-terminal domain-containing protein</fullName>
    </recommendedName>
</protein>
<evidence type="ECO:0000256" key="1">
    <source>
        <dbReference type="SAM" id="SignalP"/>
    </source>
</evidence>
<sequence>MHTLLAACLAGPAWLWAQPQVFTLTAPQTGNTNRIPFNQAVLTLALEKTRAAEGDYRIAFTPRMNTARALEEAKRKNYPNLLVLTTFQNALLDAGLDYVRFPVDLGFTGYRICFVSPQARDAVAKATSLEQLRQFSVGQGIGWADVGILRYNQFKVVEVPLKDSLFRMVALGRVDLFCRGMDELEPEYVANKSLPGLDYDRSFALSYKLPRFFLGHQSNADALKRVTRGLLLAYKDGSLKTLHLRYFGSALQFAKLPQRRLVKLETPNIDRIDFDYQRYYLDPFAKP</sequence>
<organism evidence="2 3">
    <name type="scientific">Rhodoferax saidenbachensis</name>
    <dbReference type="NCBI Taxonomy" id="1484693"/>
    <lineage>
        <taxon>Bacteria</taxon>
        <taxon>Pseudomonadati</taxon>
        <taxon>Pseudomonadota</taxon>
        <taxon>Betaproteobacteria</taxon>
        <taxon>Burkholderiales</taxon>
        <taxon>Comamonadaceae</taxon>
        <taxon>Rhodoferax</taxon>
    </lineage>
</organism>
<accession>A0A1P8K590</accession>
<proteinExistence type="predicted"/>
<dbReference type="SUPFAM" id="SSF53850">
    <property type="entry name" value="Periplasmic binding protein-like II"/>
    <property type="match status" value="1"/>
</dbReference>
<keyword evidence="3" id="KW-1185">Reference proteome</keyword>
<keyword evidence="1" id="KW-0732">Signal</keyword>
<name>A0A1P8K590_9BURK</name>
<dbReference type="KEGG" id="rsb:RS694_00445"/>
<reference evidence="2 3" key="1">
    <citation type="submission" date="2017-01" db="EMBL/GenBank/DDBJ databases">
        <authorList>
            <person name="Mah S.A."/>
            <person name="Swanson W.J."/>
            <person name="Moy G.W."/>
            <person name="Vacquier V.D."/>
        </authorList>
    </citation>
    <scope>NUCLEOTIDE SEQUENCE [LARGE SCALE GENOMIC DNA]</scope>
    <source>
        <strain evidence="2 3">DSM 22694</strain>
    </source>
</reference>
<dbReference type="AlphaFoldDB" id="A0A1P8K590"/>
<evidence type="ECO:0000313" key="2">
    <source>
        <dbReference type="EMBL" id="APW41162.1"/>
    </source>
</evidence>
<dbReference type="eggNOG" id="COG0834">
    <property type="taxonomic scope" value="Bacteria"/>
</dbReference>
<dbReference type="Proteomes" id="UP000186110">
    <property type="component" value="Chromosome"/>
</dbReference>
<evidence type="ECO:0008006" key="4">
    <source>
        <dbReference type="Google" id="ProtNLM"/>
    </source>
</evidence>
<dbReference type="STRING" id="1484693.RS694_00445"/>